<name>A0ABN1GN64_9BACI</name>
<keyword evidence="6" id="KW-0732">Signal</keyword>
<comment type="similarity">
    <text evidence="3 10">Belongs to the peptidase M14 family.</text>
</comment>
<dbReference type="RefSeq" id="WP_343816194.1">
    <property type="nucleotide sequence ID" value="NZ_BAAADS010000025.1"/>
</dbReference>
<reference evidence="12 13" key="1">
    <citation type="journal article" date="2019" name="Int. J. Syst. Evol. Microbiol.">
        <title>The Global Catalogue of Microorganisms (GCM) 10K type strain sequencing project: providing services to taxonomists for standard genome sequencing and annotation.</title>
        <authorList>
            <consortium name="The Broad Institute Genomics Platform"/>
            <consortium name="The Broad Institute Genome Sequencing Center for Infectious Disease"/>
            <person name="Wu L."/>
            <person name="Ma J."/>
        </authorList>
    </citation>
    <scope>NUCLEOTIDE SEQUENCE [LARGE SCALE GENOMIC DNA]</scope>
    <source>
        <strain evidence="12 13">JCM 15395</strain>
    </source>
</reference>
<evidence type="ECO:0000256" key="9">
    <source>
        <dbReference type="ARBA" id="ARBA00023180"/>
    </source>
</evidence>
<dbReference type="SMART" id="SM00631">
    <property type="entry name" value="Zn_pept"/>
    <property type="match status" value="1"/>
</dbReference>
<dbReference type="CDD" id="cd06242">
    <property type="entry name" value="M14-like"/>
    <property type="match status" value="1"/>
</dbReference>
<proteinExistence type="inferred from homology"/>
<evidence type="ECO:0000256" key="6">
    <source>
        <dbReference type="ARBA" id="ARBA00022729"/>
    </source>
</evidence>
<evidence type="ECO:0000256" key="2">
    <source>
        <dbReference type="ARBA" id="ARBA00004613"/>
    </source>
</evidence>
<feature type="domain" description="Peptidase M14" evidence="11">
    <location>
        <begin position="89"/>
        <end position="376"/>
    </location>
</feature>
<dbReference type="Gene3D" id="3.40.630.10">
    <property type="entry name" value="Zn peptidases"/>
    <property type="match status" value="1"/>
</dbReference>
<evidence type="ECO:0000313" key="12">
    <source>
        <dbReference type="EMBL" id="GAA0614986.1"/>
    </source>
</evidence>
<evidence type="ECO:0000256" key="3">
    <source>
        <dbReference type="ARBA" id="ARBA00005988"/>
    </source>
</evidence>
<protein>
    <recommendedName>
        <fullName evidence="11">Peptidase M14 domain-containing protein</fullName>
    </recommendedName>
</protein>
<evidence type="ECO:0000256" key="10">
    <source>
        <dbReference type="PROSITE-ProRule" id="PRU01379"/>
    </source>
</evidence>
<organism evidence="12 13">
    <name type="scientific">Virgibacillus siamensis</name>
    <dbReference type="NCBI Taxonomy" id="480071"/>
    <lineage>
        <taxon>Bacteria</taxon>
        <taxon>Bacillati</taxon>
        <taxon>Bacillota</taxon>
        <taxon>Bacilli</taxon>
        <taxon>Bacillales</taxon>
        <taxon>Bacillaceae</taxon>
        <taxon>Virgibacillus</taxon>
    </lineage>
</organism>
<evidence type="ECO:0000256" key="7">
    <source>
        <dbReference type="ARBA" id="ARBA00022801"/>
    </source>
</evidence>
<sequence>MKRKALSILIPLILVLPVLFGNQLAGEKSAKSNNNEDHMDSSDIPIAGQMGSDFTPYFGKKYDLPKQVESLYPAPDIEFNTPGFKKGKENFTTQREMMSFLHKLDSSSDLMEMKTAGTSLEGRALPLIILSTSHNNKTEFKDKTTVMLEGQVHGDEPTGGESVLVMAQKLAKGKLGQKVLDKINVILVPRINPDGSRYFQRQTANRLDANRDHVKLELPEIRTLHKIFNRYQPEVVISAHGYLALPSKFPNAADKFPGIGDKGALPYHDILLAPDLNLNIPETVRNKAVKWFIKPTHKKLKKNGFYSYPYYLMKKNAEKPTITGGGLAAGIDTNAYGLQPAFTILVESRGYGLGRETFKRRVAASVNAHTNIIKMTAKRATAIESIIENAKAKITRQGEKIGKKDKIVLDFKRQERPGQQHLKVVDIAEGAVEEIPVDFYSSINAVPTEEIVRPTAYIMPPAYHEAAKKLKMQGVNVKRLDESKTLTVERYKVTDKKVDEKYNQGHLLTHVETDIKTKKYQFPKGSYVFSSAQPTANLIALSLEPESPASYVTYNYLPVNIGEVVPVFRYMKEDKIVEK</sequence>
<keyword evidence="9" id="KW-0325">Glycoprotein</keyword>
<dbReference type="PANTHER" id="PTHR11705">
    <property type="entry name" value="PROTEASE FAMILY M14 CARBOXYPEPTIDASE A,B"/>
    <property type="match status" value="1"/>
</dbReference>
<evidence type="ECO:0000256" key="4">
    <source>
        <dbReference type="ARBA" id="ARBA00022525"/>
    </source>
</evidence>
<dbReference type="SUPFAM" id="SSF53187">
    <property type="entry name" value="Zn-dependent exopeptidases"/>
    <property type="match status" value="1"/>
</dbReference>
<keyword evidence="7" id="KW-0378">Hydrolase</keyword>
<evidence type="ECO:0000259" key="11">
    <source>
        <dbReference type="PROSITE" id="PS52035"/>
    </source>
</evidence>
<keyword evidence="4" id="KW-0964">Secreted</keyword>
<evidence type="ECO:0000256" key="5">
    <source>
        <dbReference type="ARBA" id="ARBA00022670"/>
    </source>
</evidence>
<evidence type="ECO:0000256" key="1">
    <source>
        <dbReference type="ARBA" id="ARBA00001947"/>
    </source>
</evidence>
<comment type="cofactor">
    <cofactor evidence="1">
        <name>Zn(2+)</name>
        <dbReference type="ChEBI" id="CHEBI:29105"/>
    </cofactor>
</comment>
<dbReference type="Pfam" id="PF00246">
    <property type="entry name" value="Peptidase_M14"/>
    <property type="match status" value="1"/>
</dbReference>
<comment type="caution">
    <text evidence="12">The sequence shown here is derived from an EMBL/GenBank/DDBJ whole genome shotgun (WGS) entry which is preliminary data.</text>
</comment>
<dbReference type="InterPro" id="IPR000834">
    <property type="entry name" value="Peptidase_M14"/>
</dbReference>
<evidence type="ECO:0000256" key="8">
    <source>
        <dbReference type="ARBA" id="ARBA00023026"/>
    </source>
</evidence>
<gene>
    <name evidence="12" type="ORF">GCM10009001_35360</name>
</gene>
<keyword evidence="5" id="KW-0645">Protease</keyword>
<dbReference type="PROSITE" id="PS52035">
    <property type="entry name" value="PEPTIDASE_M14"/>
    <property type="match status" value="1"/>
</dbReference>
<evidence type="ECO:0000313" key="13">
    <source>
        <dbReference type="Proteomes" id="UP001500866"/>
    </source>
</evidence>
<keyword evidence="13" id="KW-1185">Reference proteome</keyword>
<keyword evidence="8" id="KW-0843">Virulence</keyword>
<dbReference type="PANTHER" id="PTHR11705:SF83">
    <property type="entry name" value="INACTIVE METALLOCARBOXYPEPTIDASE ECM14"/>
    <property type="match status" value="1"/>
</dbReference>
<dbReference type="EMBL" id="BAAADS010000025">
    <property type="protein sequence ID" value="GAA0614986.1"/>
    <property type="molecule type" value="Genomic_DNA"/>
</dbReference>
<dbReference type="Proteomes" id="UP001500866">
    <property type="component" value="Unassembled WGS sequence"/>
</dbReference>
<comment type="subcellular location">
    <subcellularLocation>
        <location evidence="2">Secreted</location>
    </subcellularLocation>
</comment>
<feature type="active site" description="Proton donor/acceptor" evidence="10">
    <location>
        <position position="347"/>
    </location>
</feature>
<accession>A0ABN1GN64</accession>